<dbReference type="EMBL" id="FQYP01000006">
    <property type="protein sequence ID" value="SHJ20170.1"/>
    <property type="molecule type" value="Genomic_DNA"/>
</dbReference>
<dbReference type="STRING" id="570521.SAMN04488508_106221"/>
<protein>
    <submittedName>
        <fullName evidence="3">CubicO group peptidase, beta-lactamase class C family</fullName>
    </submittedName>
</protein>
<dbReference type="InterPro" id="IPR050491">
    <property type="entry name" value="AmpC-like"/>
</dbReference>
<evidence type="ECO:0000256" key="1">
    <source>
        <dbReference type="SAM" id="SignalP"/>
    </source>
</evidence>
<accession>A0A1M6HDA3</accession>
<dbReference type="InterPro" id="IPR001466">
    <property type="entry name" value="Beta-lactam-related"/>
</dbReference>
<dbReference type="Proteomes" id="UP000184432">
    <property type="component" value="Unassembled WGS sequence"/>
</dbReference>
<feature type="domain" description="Beta-lactamase-related" evidence="2">
    <location>
        <begin position="47"/>
        <end position="407"/>
    </location>
</feature>
<name>A0A1M6HDA3_9FLAO</name>
<dbReference type="SUPFAM" id="SSF56601">
    <property type="entry name" value="beta-lactamase/transpeptidase-like"/>
    <property type="match status" value="1"/>
</dbReference>
<keyword evidence="1" id="KW-0732">Signal</keyword>
<dbReference type="PANTHER" id="PTHR46825">
    <property type="entry name" value="D-ALANYL-D-ALANINE-CARBOXYPEPTIDASE/ENDOPEPTIDASE AMPH"/>
    <property type="match status" value="1"/>
</dbReference>
<evidence type="ECO:0000313" key="4">
    <source>
        <dbReference type="Proteomes" id="UP000184432"/>
    </source>
</evidence>
<evidence type="ECO:0000259" key="2">
    <source>
        <dbReference type="Pfam" id="PF00144"/>
    </source>
</evidence>
<sequence>MTTRIKIILGTTLVILLSAISSCSSDDDRSSTPPLATRIQTQEDLTEYFEKIIETQEIAGFAVSIVQGNNIDYKASFGFENVETQRHFNNQTVINIASLSKSFVGAATAKAIEQGHFTLDTPINDILPTRIVNLANPDAVIRVRHLVTHTSGIVDDQSTYIKANYFVLPNQDMSTTGAMILTDALELEVMNPVPLDEYLAEYFLEDGALYGDSNFIAIEPGEVWSYSNVATALMGFVIESATKEDFATYVATYILSPLQMNNTTFNVTEVNQQQWATPYLDKNTPLPFYGNHGYPEGSIHTTNDDLANYLLDMTNGIKGQSNTLFETAFYELLFTPQLDAGIVPDDFAENHGLYWYKKGNNWVHGGNSLGVSSHMEIKTDGNLGFFVIANMDATFSDNTYKWEAVLQLIKEGVQEYIQHK</sequence>
<dbReference type="OrthoDB" id="846150at2"/>
<proteinExistence type="predicted"/>
<feature type="signal peptide" evidence="1">
    <location>
        <begin position="1"/>
        <end position="24"/>
    </location>
</feature>
<dbReference type="PROSITE" id="PS51257">
    <property type="entry name" value="PROKAR_LIPOPROTEIN"/>
    <property type="match status" value="1"/>
</dbReference>
<dbReference type="Gene3D" id="3.40.710.10">
    <property type="entry name" value="DD-peptidase/beta-lactamase superfamily"/>
    <property type="match status" value="1"/>
</dbReference>
<keyword evidence="4" id="KW-1185">Reference proteome</keyword>
<feature type="chain" id="PRO_5012206604" evidence="1">
    <location>
        <begin position="25"/>
        <end position="420"/>
    </location>
</feature>
<organism evidence="3 4">
    <name type="scientific">Aquimarina spongiae</name>
    <dbReference type="NCBI Taxonomy" id="570521"/>
    <lineage>
        <taxon>Bacteria</taxon>
        <taxon>Pseudomonadati</taxon>
        <taxon>Bacteroidota</taxon>
        <taxon>Flavobacteriia</taxon>
        <taxon>Flavobacteriales</taxon>
        <taxon>Flavobacteriaceae</taxon>
        <taxon>Aquimarina</taxon>
    </lineage>
</organism>
<dbReference type="RefSeq" id="WP_073317093.1">
    <property type="nucleotide sequence ID" value="NZ_FQYP01000006.1"/>
</dbReference>
<dbReference type="AlphaFoldDB" id="A0A1M6HDA3"/>
<dbReference type="InterPro" id="IPR012338">
    <property type="entry name" value="Beta-lactam/transpept-like"/>
</dbReference>
<dbReference type="PANTHER" id="PTHR46825:SF9">
    <property type="entry name" value="BETA-LACTAMASE-RELATED DOMAIN-CONTAINING PROTEIN"/>
    <property type="match status" value="1"/>
</dbReference>
<gene>
    <name evidence="3" type="ORF">SAMN04488508_106221</name>
</gene>
<evidence type="ECO:0000313" key="3">
    <source>
        <dbReference type="EMBL" id="SHJ20170.1"/>
    </source>
</evidence>
<reference evidence="4" key="1">
    <citation type="submission" date="2016-11" db="EMBL/GenBank/DDBJ databases">
        <authorList>
            <person name="Varghese N."/>
            <person name="Submissions S."/>
        </authorList>
    </citation>
    <scope>NUCLEOTIDE SEQUENCE [LARGE SCALE GENOMIC DNA]</scope>
    <source>
        <strain evidence="4">DSM 22623</strain>
    </source>
</reference>
<dbReference type="Pfam" id="PF00144">
    <property type="entry name" value="Beta-lactamase"/>
    <property type="match status" value="1"/>
</dbReference>